<reference evidence="2 3" key="1">
    <citation type="submission" date="2012-12" db="EMBL/GenBank/DDBJ databases">
        <title>Genome assembly of Fulvivirga imtechensis AK7.</title>
        <authorList>
            <person name="Nupur N."/>
            <person name="Khatri I."/>
            <person name="Kumar R."/>
            <person name="Subramanian S."/>
            <person name="Pinnaka A."/>
        </authorList>
    </citation>
    <scope>NUCLEOTIDE SEQUENCE [LARGE SCALE GENOMIC DNA]</scope>
    <source>
        <strain evidence="2 3">AK7</strain>
    </source>
</reference>
<dbReference type="InterPro" id="IPR012349">
    <property type="entry name" value="Split_barrel_FMN-bd"/>
</dbReference>
<dbReference type="PANTHER" id="PTHR34818">
    <property type="entry name" value="PROTEIN BLI-3"/>
    <property type="match status" value="1"/>
</dbReference>
<feature type="domain" description="General stress protein FMN-binding split barrel" evidence="1">
    <location>
        <begin position="12"/>
        <end position="158"/>
    </location>
</feature>
<dbReference type="Gene3D" id="2.30.110.10">
    <property type="entry name" value="Electron Transport, Fmn-binding Protein, Chain A"/>
    <property type="match status" value="1"/>
</dbReference>
<dbReference type="Proteomes" id="UP000011135">
    <property type="component" value="Unassembled WGS sequence"/>
</dbReference>
<gene>
    <name evidence="2" type="ORF">C900_01343</name>
</gene>
<dbReference type="eggNOG" id="COG3871">
    <property type="taxonomic scope" value="Bacteria"/>
</dbReference>
<keyword evidence="3" id="KW-1185">Reference proteome</keyword>
<dbReference type="InterPro" id="IPR052917">
    <property type="entry name" value="Stress-Dev_Protein"/>
</dbReference>
<dbReference type="Pfam" id="PF16242">
    <property type="entry name" value="Pyrid_ox_like"/>
    <property type="match status" value="1"/>
</dbReference>
<dbReference type="EMBL" id="AMZN01000002">
    <property type="protein sequence ID" value="ELR73733.1"/>
    <property type="molecule type" value="Genomic_DNA"/>
</dbReference>
<name>L8K020_9BACT</name>
<evidence type="ECO:0000313" key="3">
    <source>
        <dbReference type="Proteomes" id="UP000011135"/>
    </source>
</evidence>
<dbReference type="AlphaFoldDB" id="L8K020"/>
<comment type="caution">
    <text evidence="2">The sequence shown here is derived from an EMBL/GenBank/DDBJ whole genome shotgun (WGS) entry which is preliminary data.</text>
</comment>
<dbReference type="PANTHER" id="PTHR34818:SF1">
    <property type="entry name" value="PROTEIN BLI-3"/>
    <property type="match status" value="1"/>
</dbReference>
<accession>L8K020</accession>
<dbReference type="InterPro" id="IPR038725">
    <property type="entry name" value="YdaG_split_barrel_FMN-bd"/>
</dbReference>
<dbReference type="SUPFAM" id="SSF50475">
    <property type="entry name" value="FMN-binding split barrel"/>
    <property type="match status" value="1"/>
</dbReference>
<dbReference type="RefSeq" id="WP_009577543.1">
    <property type="nucleotide sequence ID" value="NZ_AMZN01000002.1"/>
</dbReference>
<evidence type="ECO:0000313" key="2">
    <source>
        <dbReference type="EMBL" id="ELR73733.1"/>
    </source>
</evidence>
<sequence length="167" mass="19076">MENTQDLDHNEAMIKLRELIDDIDTCMLVTDLDTKPLKVRPMHTLDTDSEGNIWFFTTKNSSQYTDIHEDRDVQLIYSHPGKTEFLSVYGTAEISEDRTKIEELWTPMANTWFKGKDDPNLALLRVSPEDAYYWDTKTNKLVSLVKIAASSVTGMSADDGRKGKLNL</sequence>
<dbReference type="OrthoDB" id="1432662at2"/>
<evidence type="ECO:0000259" key="1">
    <source>
        <dbReference type="Pfam" id="PF16242"/>
    </source>
</evidence>
<organism evidence="2 3">
    <name type="scientific">Fulvivirga imtechensis AK7</name>
    <dbReference type="NCBI Taxonomy" id="1237149"/>
    <lineage>
        <taxon>Bacteria</taxon>
        <taxon>Pseudomonadati</taxon>
        <taxon>Bacteroidota</taxon>
        <taxon>Cytophagia</taxon>
        <taxon>Cytophagales</taxon>
        <taxon>Fulvivirgaceae</taxon>
        <taxon>Fulvivirga</taxon>
    </lineage>
</organism>
<dbReference type="STRING" id="1237149.C900_01343"/>
<proteinExistence type="predicted"/>
<protein>
    <submittedName>
        <fullName evidence="2">Putative general stress protein 26</fullName>
    </submittedName>
</protein>